<dbReference type="InterPro" id="IPR029063">
    <property type="entry name" value="SAM-dependent_MTases_sf"/>
</dbReference>
<dbReference type="Proteomes" id="UP001589906">
    <property type="component" value="Unassembled WGS sequence"/>
</dbReference>
<sequence length="209" mass="22167">MDFAAARKVMVDSQVRVNDVTDRALQAAMLAVPRERFCAPERAFSAYADTPVEIAGDRRLMLPRDVAKLLQALDVQPGERALALAAPYAAAVMARLGATVVAQDSDPAVAAVVAPGLADEGVELVEAPLTAPHGSAYDVIVSEGAVADRPEPWIAALRIGGRLAVVERRGPAGRAVLYVRGREGVSRRELFDAAGQVLTEMRPAPAFQF</sequence>
<dbReference type="PANTHER" id="PTHR11579:SF18">
    <property type="entry name" value="PROTEIN-L-ISOASPARTATE O-METHYLTRANSFERASE"/>
    <property type="match status" value="1"/>
</dbReference>
<dbReference type="SUPFAM" id="SSF53335">
    <property type="entry name" value="S-adenosyl-L-methionine-dependent methyltransferases"/>
    <property type="match status" value="1"/>
</dbReference>
<dbReference type="RefSeq" id="WP_376836389.1">
    <property type="nucleotide sequence ID" value="NZ_JBHLSW010000007.1"/>
</dbReference>
<gene>
    <name evidence="4" type="ORF">ACFFGE_10745</name>
</gene>
<protein>
    <recommendedName>
        <fullName evidence="2">Protein-L-isoaspartate O-methyltransferase</fullName>
    </recommendedName>
    <alternativeName>
        <fullName evidence="3">Protein L-isoaspartyl methyltransferase</fullName>
    </alternativeName>
</protein>
<dbReference type="InterPro" id="IPR000682">
    <property type="entry name" value="PCMT"/>
</dbReference>
<organism evidence="4 5">
    <name type="scientific">Brevundimonas balnearis</name>
    <dbReference type="NCBI Taxonomy" id="1572858"/>
    <lineage>
        <taxon>Bacteria</taxon>
        <taxon>Pseudomonadati</taxon>
        <taxon>Pseudomonadota</taxon>
        <taxon>Alphaproteobacteria</taxon>
        <taxon>Caulobacterales</taxon>
        <taxon>Caulobacteraceae</taxon>
        <taxon>Brevundimonas</taxon>
    </lineage>
</organism>
<accession>A0ABV6R3Z3</accession>
<reference evidence="4 5" key="1">
    <citation type="submission" date="2024-09" db="EMBL/GenBank/DDBJ databases">
        <authorList>
            <person name="Sun Q."/>
            <person name="Mori K."/>
        </authorList>
    </citation>
    <scope>NUCLEOTIDE SEQUENCE [LARGE SCALE GENOMIC DNA]</scope>
    <source>
        <strain evidence="4 5">NCAIM B.02621</strain>
    </source>
</reference>
<evidence type="ECO:0000313" key="5">
    <source>
        <dbReference type="Proteomes" id="UP001589906"/>
    </source>
</evidence>
<dbReference type="PANTHER" id="PTHR11579">
    <property type="entry name" value="PROTEIN-L-ISOASPARTATE O-METHYLTRANSFERASE"/>
    <property type="match status" value="1"/>
</dbReference>
<dbReference type="EMBL" id="JBHLSW010000007">
    <property type="protein sequence ID" value="MFC0634351.1"/>
    <property type="molecule type" value="Genomic_DNA"/>
</dbReference>
<evidence type="ECO:0000256" key="1">
    <source>
        <dbReference type="ARBA" id="ARBA00005369"/>
    </source>
</evidence>
<evidence type="ECO:0000313" key="4">
    <source>
        <dbReference type="EMBL" id="MFC0634351.1"/>
    </source>
</evidence>
<dbReference type="Gene3D" id="3.40.50.150">
    <property type="entry name" value="Vaccinia Virus protein VP39"/>
    <property type="match status" value="1"/>
</dbReference>
<evidence type="ECO:0000256" key="3">
    <source>
        <dbReference type="ARBA" id="ARBA00030757"/>
    </source>
</evidence>
<comment type="similarity">
    <text evidence="1">Belongs to the methyltransferase superfamily. L-isoaspartyl/D-aspartyl protein methyltransferase family.</text>
</comment>
<dbReference type="Pfam" id="PF01135">
    <property type="entry name" value="PCMT"/>
    <property type="match status" value="1"/>
</dbReference>
<evidence type="ECO:0000256" key="2">
    <source>
        <dbReference type="ARBA" id="ARBA00013346"/>
    </source>
</evidence>
<name>A0ABV6R3Z3_9CAUL</name>
<keyword evidence="5" id="KW-1185">Reference proteome</keyword>
<comment type="caution">
    <text evidence="4">The sequence shown here is derived from an EMBL/GenBank/DDBJ whole genome shotgun (WGS) entry which is preliminary data.</text>
</comment>
<proteinExistence type="inferred from homology"/>